<keyword evidence="2" id="KW-1185">Reference proteome</keyword>
<proteinExistence type="predicted"/>
<dbReference type="Proteomes" id="UP000186309">
    <property type="component" value="Chromosome"/>
</dbReference>
<reference evidence="2" key="1">
    <citation type="submission" date="2016-12" db="EMBL/GenBank/DDBJ databases">
        <title>Comparative genomics of four Isosphaeraceae planctomycetes: a common pool of plasmids and glycoside hydrolase genes.</title>
        <authorList>
            <person name="Ivanova A."/>
        </authorList>
    </citation>
    <scope>NUCLEOTIDE SEQUENCE [LARGE SCALE GENOMIC DNA]</scope>
    <source>
        <strain evidence="2">PX4</strain>
    </source>
</reference>
<dbReference type="KEGG" id="pbor:BSF38_05000"/>
<name>A0A1U7CX21_9BACT</name>
<organism evidence="1 2">
    <name type="scientific">Paludisphaera borealis</name>
    <dbReference type="NCBI Taxonomy" id="1387353"/>
    <lineage>
        <taxon>Bacteria</taxon>
        <taxon>Pseudomonadati</taxon>
        <taxon>Planctomycetota</taxon>
        <taxon>Planctomycetia</taxon>
        <taxon>Isosphaerales</taxon>
        <taxon>Isosphaeraceae</taxon>
        <taxon>Paludisphaera</taxon>
    </lineage>
</organism>
<protein>
    <submittedName>
        <fullName evidence="1">Uncharacterized protein</fullName>
    </submittedName>
</protein>
<gene>
    <name evidence="1" type="ORF">BSF38_05000</name>
</gene>
<dbReference type="EMBL" id="CP019082">
    <property type="protein sequence ID" value="APW63433.1"/>
    <property type="molecule type" value="Genomic_DNA"/>
</dbReference>
<dbReference type="AlphaFoldDB" id="A0A1U7CX21"/>
<sequence>MTAAIMTLGLVLAAGSAGECPNPARCPHQGHHHHHNGSGGFILPPGPGDGWGFPNGDPNGAGWYDPAPYLPLGADRTSDYFFPRYYAVPPQQMFLSTYYNAYENKGQRYLPYTGAGGDHPMGAPLWTPRSRPCSLTARSTIRSR</sequence>
<evidence type="ECO:0000313" key="2">
    <source>
        <dbReference type="Proteomes" id="UP000186309"/>
    </source>
</evidence>
<accession>A0A1U7CX21</accession>
<evidence type="ECO:0000313" key="1">
    <source>
        <dbReference type="EMBL" id="APW63433.1"/>
    </source>
</evidence>